<name>A0A6I3S2K2_9BURK</name>
<protein>
    <submittedName>
        <fullName evidence="7">Flavocytochrome c</fullName>
    </submittedName>
</protein>
<comment type="similarity">
    <text evidence="5">Belongs to the FAD-dependent oxidoreductase 2 family. FRD/SDH subfamily.</text>
</comment>
<dbReference type="InterPro" id="IPR027477">
    <property type="entry name" value="Succ_DH/fumarate_Rdtase_cat_sf"/>
</dbReference>
<dbReference type="EMBL" id="WNCL01000004">
    <property type="protein sequence ID" value="MTU42454.1"/>
    <property type="molecule type" value="Genomic_DNA"/>
</dbReference>
<dbReference type="PANTHER" id="PTHR43400:SF7">
    <property type="entry name" value="FAD-DEPENDENT OXIDOREDUCTASE 2 FAD BINDING DOMAIN-CONTAINING PROTEIN"/>
    <property type="match status" value="1"/>
</dbReference>
<accession>A0A6I3S2K2</accession>
<evidence type="ECO:0000313" key="8">
    <source>
        <dbReference type="Proteomes" id="UP000462362"/>
    </source>
</evidence>
<dbReference type="InterPro" id="IPR036188">
    <property type="entry name" value="FAD/NAD-bd_sf"/>
</dbReference>
<dbReference type="AlphaFoldDB" id="A0A6I3S2K2"/>
<dbReference type="SUPFAM" id="SSF51905">
    <property type="entry name" value="FAD/NAD(P)-binding domain"/>
    <property type="match status" value="1"/>
</dbReference>
<feature type="domain" description="FAD-dependent oxidoreductase 2 FAD-binding" evidence="6">
    <location>
        <begin position="43"/>
        <end position="469"/>
    </location>
</feature>
<evidence type="ECO:0000313" key="7">
    <source>
        <dbReference type="EMBL" id="MTU42454.1"/>
    </source>
</evidence>
<keyword evidence="3 5" id="KW-0274">FAD</keyword>
<dbReference type="GO" id="GO:0016491">
    <property type="term" value="F:oxidoreductase activity"/>
    <property type="evidence" value="ECO:0007669"/>
    <property type="project" value="UniProtKB-KW"/>
</dbReference>
<feature type="signal peptide" evidence="5">
    <location>
        <begin position="1"/>
        <end position="26"/>
    </location>
</feature>
<feature type="chain" id="PRO_5031677746" evidence="5">
    <location>
        <begin position="27"/>
        <end position="487"/>
    </location>
</feature>
<comment type="cofactor">
    <cofactor evidence="1">
        <name>FAD</name>
        <dbReference type="ChEBI" id="CHEBI:57692"/>
    </cofactor>
</comment>
<evidence type="ECO:0000256" key="3">
    <source>
        <dbReference type="ARBA" id="ARBA00022827"/>
    </source>
</evidence>
<keyword evidence="4 5" id="KW-0560">Oxidoreductase</keyword>
<comment type="caution">
    <text evidence="7">The sequence shown here is derived from an EMBL/GenBank/DDBJ whole genome shotgun (WGS) entry which is preliminary data.</text>
</comment>
<dbReference type="Gene3D" id="3.50.50.60">
    <property type="entry name" value="FAD/NAD(P)-binding domain"/>
    <property type="match status" value="1"/>
</dbReference>
<evidence type="ECO:0000256" key="4">
    <source>
        <dbReference type="ARBA" id="ARBA00023002"/>
    </source>
</evidence>
<dbReference type="Gene3D" id="3.90.700.10">
    <property type="entry name" value="Succinate dehydrogenase/fumarate reductase flavoprotein, catalytic domain"/>
    <property type="match status" value="1"/>
</dbReference>
<evidence type="ECO:0000256" key="1">
    <source>
        <dbReference type="ARBA" id="ARBA00001974"/>
    </source>
</evidence>
<gene>
    <name evidence="7" type="ORF">GMD42_02225</name>
</gene>
<dbReference type="InterPro" id="IPR050315">
    <property type="entry name" value="FAD-oxidoreductase_2"/>
</dbReference>
<dbReference type="RefSeq" id="WP_008863998.1">
    <property type="nucleotide sequence ID" value="NZ_DBGEHT010000202.1"/>
</dbReference>
<evidence type="ECO:0000256" key="5">
    <source>
        <dbReference type="RuleBase" id="RU366062"/>
    </source>
</evidence>
<organism evidence="7 8">
    <name type="scientific">Parasutterella excrementihominis</name>
    <dbReference type="NCBI Taxonomy" id="487175"/>
    <lineage>
        <taxon>Bacteria</taxon>
        <taxon>Pseudomonadati</taxon>
        <taxon>Pseudomonadota</taxon>
        <taxon>Betaproteobacteria</taxon>
        <taxon>Burkholderiales</taxon>
        <taxon>Sutterellaceae</taxon>
        <taxon>Parasutterella</taxon>
    </lineage>
</organism>
<dbReference type="Proteomes" id="UP000462362">
    <property type="component" value="Unassembled WGS sequence"/>
</dbReference>
<reference evidence="7 8" key="1">
    <citation type="journal article" date="2019" name="Nat. Med.">
        <title>A library of human gut bacterial isolates paired with longitudinal multiomics data enables mechanistic microbiome research.</title>
        <authorList>
            <person name="Poyet M."/>
            <person name="Groussin M."/>
            <person name="Gibbons S.M."/>
            <person name="Avila-Pacheco J."/>
            <person name="Jiang X."/>
            <person name="Kearney S.M."/>
            <person name="Perrotta A.R."/>
            <person name="Berdy B."/>
            <person name="Zhao S."/>
            <person name="Lieberman T.D."/>
            <person name="Swanson P.K."/>
            <person name="Smith M."/>
            <person name="Roesemann S."/>
            <person name="Alexander J.E."/>
            <person name="Rich S.A."/>
            <person name="Livny J."/>
            <person name="Vlamakis H."/>
            <person name="Clish C."/>
            <person name="Bullock K."/>
            <person name="Deik A."/>
            <person name="Scott J."/>
            <person name="Pierce K.A."/>
            <person name="Xavier R.J."/>
            <person name="Alm E.J."/>
        </authorList>
    </citation>
    <scope>NUCLEOTIDE SEQUENCE [LARGE SCALE GENOMIC DNA]</scope>
    <source>
        <strain evidence="7 8">BIOML-A2</strain>
    </source>
</reference>
<dbReference type="NCBIfam" id="TIGR01813">
    <property type="entry name" value="flavo_cyto_c"/>
    <property type="match status" value="1"/>
</dbReference>
<dbReference type="SUPFAM" id="SSF56425">
    <property type="entry name" value="Succinate dehydrogenase/fumarate reductase flavoprotein, catalytic domain"/>
    <property type="match status" value="1"/>
</dbReference>
<evidence type="ECO:0000256" key="2">
    <source>
        <dbReference type="ARBA" id="ARBA00022630"/>
    </source>
</evidence>
<keyword evidence="5" id="KW-0732">Signal</keyword>
<dbReference type="GO" id="GO:0010181">
    <property type="term" value="F:FMN binding"/>
    <property type="evidence" value="ECO:0007669"/>
    <property type="project" value="InterPro"/>
</dbReference>
<keyword evidence="2 5" id="KW-0285">Flavoprotein</keyword>
<sequence length="487" mass="53013">MNNMWTRNRLLKSLLALGLLPLGSFAQSKVEAQKEDLLPDKVDVIVIGSGAAGMSAAISAKDKGAKTVILEKMPIIGGNTLISSGVVNAPDEKNQKLQGIEDSNEWFYKQTLAAGHDKADPALVKVLTDRSYQTIQWLESIGVKFKKGVFQVYGGLWPRGHYPSVSHGRGYVAALSEQCRAKDIPILTNVEVVALIKEGSRVVGVEARFKNQLRKFYADKAVIIASGGFSANKALYAKMDPRLEGMTFTGASSATGEMIGIAEKAGAAVSDMEYIQCNLGPDVGYTHRSGYHLDVTRHVLVNIHGKRFVAEDGARDYLRDAVLQQPNKIVYSIVDKNGFQNLSSLFQQAGILGEIEGEHFESNDLAELAKKMKVPPENLVNTIKEYNQAVETKKDPYGREVWMLTQKIETPPFYAARVRMAVHYTMGGIVINEKAQVLSKEREPIKGLYAAGEVTTGVHGSNRVGGNGLLDAFVFGRIAGENAAVGL</sequence>
<evidence type="ECO:0000259" key="6">
    <source>
        <dbReference type="Pfam" id="PF00890"/>
    </source>
</evidence>
<dbReference type="PANTHER" id="PTHR43400">
    <property type="entry name" value="FUMARATE REDUCTASE"/>
    <property type="match status" value="1"/>
</dbReference>
<dbReference type="InterPro" id="IPR010960">
    <property type="entry name" value="Flavocytochrome_c"/>
</dbReference>
<dbReference type="InterPro" id="IPR003953">
    <property type="entry name" value="FAD-dep_OxRdtase_2_FAD-bd"/>
</dbReference>
<proteinExistence type="inferred from homology"/>
<dbReference type="PRINTS" id="PR00411">
    <property type="entry name" value="PNDRDTASEI"/>
</dbReference>
<dbReference type="Pfam" id="PF00890">
    <property type="entry name" value="FAD_binding_2"/>
    <property type="match status" value="1"/>
</dbReference>
<dbReference type="PRINTS" id="PR00368">
    <property type="entry name" value="FADPNR"/>
</dbReference>